<evidence type="ECO:0000313" key="1">
    <source>
        <dbReference type="EMBL" id="GAD28082.1"/>
    </source>
</evidence>
<gene>
    <name evidence="1" type="ORF">NBRC3257_3081</name>
</gene>
<dbReference type="SUPFAM" id="SSF51735">
    <property type="entry name" value="NAD(P)-binding Rossmann-fold domains"/>
    <property type="match status" value="1"/>
</dbReference>
<proteinExistence type="predicted"/>
<comment type="caution">
    <text evidence="1">The sequence shown here is derived from an EMBL/GenBank/DDBJ whole genome shotgun (WGS) entry which is preliminary data.</text>
</comment>
<name>A0ABQ0J0V6_GLUTH</name>
<dbReference type="Proteomes" id="UP000018209">
    <property type="component" value="Unassembled WGS sequence"/>
</dbReference>
<protein>
    <submittedName>
        <fullName evidence="1">Short-chain dehydrogenase/reductase SDR</fullName>
    </submittedName>
</protein>
<dbReference type="InterPro" id="IPR052184">
    <property type="entry name" value="SDR_enzymes"/>
</dbReference>
<sequence>MNVTQRQTALIVGASRGLGLALVKEFLERDWSVIATQRTPSQELDKLTERFSGTLRIETVDIAYAGEVRLLRDRLDGQQLDLLFINAGIARSIEATPATIDEVDFLSMMLVNSLSPVRAAEILRDLVPRGNVIAIMTSELGSITNAEDGWQCYSASKAALNMLMKKFASRYAEDAYALLLIAPGWVRTEMGGNEATLSIEESIPLVVDTINANLGLPGLRYLDRFNRIIPW</sequence>
<dbReference type="InterPro" id="IPR020904">
    <property type="entry name" value="Sc_DH/Rdtase_CS"/>
</dbReference>
<dbReference type="PANTHER" id="PTHR45458">
    <property type="entry name" value="SHORT-CHAIN DEHYDROGENASE/REDUCTASE SDR"/>
    <property type="match status" value="1"/>
</dbReference>
<dbReference type="InterPro" id="IPR036291">
    <property type="entry name" value="NAD(P)-bd_dom_sf"/>
</dbReference>
<dbReference type="PRINTS" id="PR00081">
    <property type="entry name" value="GDHRDH"/>
</dbReference>
<dbReference type="Gene3D" id="3.40.50.720">
    <property type="entry name" value="NAD(P)-binding Rossmann-like Domain"/>
    <property type="match status" value="1"/>
</dbReference>
<dbReference type="InterPro" id="IPR002347">
    <property type="entry name" value="SDR_fam"/>
</dbReference>
<keyword evidence="2" id="KW-1185">Reference proteome</keyword>
<reference evidence="1 2" key="1">
    <citation type="submission" date="2013-08" db="EMBL/GenBank/DDBJ databases">
        <title>Gluconobacter thailandicus NBRC 3257 whole genome sequence.</title>
        <authorList>
            <person name="Matsutani M."/>
            <person name="Yakushi T."/>
            <person name="Matsushita K."/>
        </authorList>
    </citation>
    <scope>NUCLEOTIDE SEQUENCE [LARGE SCALE GENOMIC DNA]</scope>
    <source>
        <strain evidence="1 2">NBRC 3257</strain>
    </source>
</reference>
<evidence type="ECO:0000313" key="2">
    <source>
        <dbReference type="Proteomes" id="UP000018209"/>
    </source>
</evidence>
<dbReference type="PROSITE" id="PS00061">
    <property type="entry name" value="ADH_SHORT"/>
    <property type="match status" value="1"/>
</dbReference>
<dbReference type="Pfam" id="PF00106">
    <property type="entry name" value="adh_short"/>
    <property type="match status" value="1"/>
</dbReference>
<organism evidence="1 2">
    <name type="scientific">Gluconobacter thailandicus NBRC 3257</name>
    <dbReference type="NCBI Taxonomy" id="1381097"/>
    <lineage>
        <taxon>Bacteria</taxon>
        <taxon>Pseudomonadati</taxon>
        <taxon>Pseudomonadota</taxon>
        <taxon>Alphaproteobacteria</taxon>
        <taxon>Acetobacterales</taxon>
        <taxon>Acetobacteraceae</taxon>
        <taxon>Gluconobacter</taxon>
    </lineage>
</organism>
<accession>A0ABQ0J0V6</accession>
<dbReference type="PANTHER" id="PTHR45458:SF1">
    <property type="entry name" value="SHORT CHAIN DEHYDROGENASE"/>
    <property type="match status" value="1"/>
</dbReference>
<dbReference type="RefSeq" id="WP_007283938.1">
    <property type="nucleotide sequence ID" value="NZ_BASM01000042.1"/>
</dbReference>
<dbReference type="EMBL" id="BASM01000042">
    <property type="protein sequence ID" value="GAD28082.1"/>
    <property type="molecule type" value="Genomic_DNA"/>
</dbReference>